<keyword evidence="1" id="KW-0812">Transmembrane</keyword>
<keyword evidence="1" id="KW-0472">Membrane</keyword>
<name>A0A158R4P8_9BILA</name>
<dbReference type="GO" id="GO:1990834">
    <property type="term" value="P:response to odorant"/>
    <property type="evidence" value="ECO:0007669"/>
    <property type="project" value="TreeGrafter"/>
</dbReference>
<keyword evidence="2" id="KW-1185">Reference proteome</keyword>
<dbReference type="PANTHER" id="PTHR34722">
    <property type="entry name" value="HOMOLOG OF ODR-2 (TWO)-RELATED"/>
    <property type="match status" value="1"/>
</dbReference>
<dbReference type="GO" id="GO:0030424">
    <property type="term" value="C:axon"/>
    <property type="evidence" value="ECO:0007669"/>
    <property type="project" value="TreeGrafter"/>
</dbReference>
<sequence>MEQNYGMVSSFYERPLSFAEHCYDAYFDKRYLKVKNCTDMCVTLRTEDRVLVIFVFFPKTYSFLNVNQQTVCVNDLSSLMLSFRQSFFIAYSNNGVWHHVGSTQKGIYRGCLHDIKNVNDTIARLSMFNRCAPVGLKQLFRHPTNRLFSSTDAVRLCTCYSGLCNSAYRFLNINLLLTLVFLLFSSTIL</sequence>
<evidence type="ECO:0000313" key="2">
    <source>
        <dbReference type="Proteomes" id="UP000046393"/>
    </source>
</evidence>
<dbReference type="WBParaSite" id="SMUV_0000403101-mRNA-1">
    <property type="protein sequence ID" value="SMUV_0000403101-mRNA-1"/>
    <property type="gene ID" value="SMUV_0000403101"/>
</dbReference>
<dbReference type="AlphaFoldDB" id="A0A158R4P8"/>
<dbReference type="InterPro" id="IPR010558">
    <property type="entry name" value="Ly-6-related"/>
</dbReference>
<proteinExistence type="predicted"/>
<dbReference type="GO" id="GO:0043025">
    <property type="term" value="C:neuronal cell body"/>
    <property type="evidence" value="ECO:0007669"/>
    <property type="project" value="TreeGrafter"/>
</dbReference>
<reference evidence="3" key="1">
    <citation type="submission" date="2016-04" db="UniProtKB">
        <authorList>
            <consortium name="WormBaseParasite"/>
        </authorList>
    </citation>
    <scope>IDENTIFICATION</scope>
</reference>
<organism evidence="2 3">
    <name type="scientific">Syphacia muris</name>
    <dbReference type="NCBI Taxonomy" id="451379"/>
    <lineage>
        <taxon>Eukaryota</taxon>
        <taxon>Metazoa</taxon>
        <taxon>Ecdysozoa</taxon>
        <taxon>Nematoda</taxon>
        <taxon>Chromadorea</taxon>
        <taxon>Rhabditida</taxon>
        <taxon>Spirurina</taxon>
        <taxon>Oxyuridomorpha</taxon>
        <taxon>Oxyuroidea</taxon>
        <taxon>Oxyuridae</taxon>
        <taxon>Syphacia</taxon>
    </lineage>
</organism>
<evidence type="ECO:0000313" key="3">
    <source>
        <dbReference type="WBParaSite" id="SMUV_0000403101-mRNA-1"/>
    </source>
</evidence>
<evidence type="ECO:0000256" key="1">
    <source>
        <dbReference type="SAM" id="Phobius"/>
    </source>
</evidence>
<keyword evidence="1" id="KW-1133">Transmembrane helix</keyword>
<dbReference type="GO" id="GO:0042048">
    <property type="term" value="P:olfactory behavior"/>
    <property type="evidence" value="ECO:0007669"/>
    <property type="project" value="TreeGrafter"/>
</dbReference>
<accession>A0A158R4P8</accession>
<feature type="transmembrane region" description="Helical" evidence="1">
    <location>
        <begin position="167"/>
        <end position="184"/>
    </location>
</feature>
<dbReference type="Pfam" id="PF06579">
    <property type="entry name" value="Ly-6_related"/>
    <property type="match status" value="2"/>
</dbReference>
<dbReference type="STRING" id="451379.A0A158R4P8"/>
<dbReference type="PANTHER" id="PTHR34722:SF6">
    <property type="entry name" value="HOMOLOG OF ODR-2 (TWO)"/>
    <property type="match status" value="1"/>
</dbReference>
<protein>
    <submittedName>
        <fullName evidence="3">LAM_G_DOMAIN domain-containing protein</fullName>
    </submittedName>
</protein>
<dbReference type="Proteomes" id="UP000046393">
    <property type="component" value="Unplaced"/>
</dbReference>